<proteinExistence type="predicted"/>
<dbReference type="Pfam" id="PF20236">
    <property type="entry name" value="DUF6593"/>
    <property type="match status" value="1"/>
</dbReference>
<comment type="caution">
    <text evidence="2">The sequence shown here is derived from an EMBL/GenBank/DDBJ whole genome shotgun (WGS) entry which is preliminary data.</text>
</comment>
<organism evidence="2 3">
    <name type="scientific">Rhodofomes roseus</name>
    <dbReference type="NCBI Taxonomy" id="34475"/>
    <lineage>
        <taxon>Eukaryota</taxon>
        <taxon>Fungi</taxon>
        <taxon>Dikarya</taxon>
        <taxon>Basidiomycota</taxon>
        <taxon>Agaricomycotina</taxon>
        <taxon>Agaricomycetes</taxon>
        <taxon>Polyporales</taxon>
        <taxon>Rhodofomes</taxon>
    </lineage>
</organism>
<reference evidence="2 3" key="1">
    <citation type="submission" date="2019-01" db="EMBL/GenBank/DDBJ databases">
        <title>Genome sequencing of the rare red list fungi Fomitopsis rosea.</title>
        <authorList>
            <person name="Buettner E."/>
            <person name="Kellner H."/>
        </authorList>
    </citation>
    <scope>NUCLEOTIDE SEQUENCE [LARGE SCALE GENOMIC DNA]</scope>
    <source>
        <strain evidence="2 3">DSM 105464</strain>
    </source>
</reference>
<dbReference type="InterPro" id="IPR046528">
    <property type="entry name" value="DUF6593"/>
</dbReference>
<dbReference type="AlphaFoldDB" id="A0A4Y9Y2V0"/>
<accession>A0A4Y9Y2V0</accession>
<protein>
    <recommendedName>
        <fullName evidence="1">DUF6593 domain-containing protein</fullName>
    </recommendedName>
</protein>
<gene>
    <name evidence="2" type="ORF">EVJ58_g7844</name>
</gene>
<dbReference type="Proteomes" id="UP000298390">
    <property type="component" value="Unassembled WGS sequence"/>
</dbReference>
<evidence type="ECO:0000259" key="1">
    <source>
        <dbReference type="Pfam" id="PF20236"/>
    </source>
</evidence>
<dbReference type="EMBL" id="SEKV01000533">
    <property type="protein sequence ID" value="TFY56103.1"/>
    <property type="molecule type" value="Genomic_DNA"/>
</dbReference>
<name>A0A4Y9Y2V0_9APHY</name>
<evidence type="ECO:0000313" key="2">
    <source>
        <dbReference type="EMBL" id="TFY56103.1"/>
    </source>
</evidence>
<sequence>MADHSEIITFTLTPDNPCNTTITNASGEVLYVVYTESDQNASTTRVYEGKSDTVVAALLWSDTGLVLGKVTLRGEKEVPMREWMSKSMMPFNDSAAFKDRSGRRYKWKGLSAGRALELYAEDDGYKQPIAGFHKSIVDRRVSPPGVIPATLRLAPRADEIRELLVCSFLFLENDRRAKEKSFGDMRLRMAGQFAMR</sequence>
<evidence type="ECO:0000313" key="3">
    <source>
        <dbReference type="Proteomes" id="UP000298390"/>
    </source>
</evidence>
<feature type="domain" description="DUF6593" evidence="1">
    <location>
        <begin position="15"/>
        <end position="176"/>
    </location>
</feature>